<dbReference type="InterPro" id="IPR038718">
    <property type="entry name" value="SNF2-like_sf"/>
</dbReference>
<dbReference type="GO" id="GO:0006353">
    <property type="term" value="P:DNA-templated transcription termination"/>
    <property type="evidence" value="ECO:0007669"/>
    <property type="project" value="UniProtKB-KW"/>
</dbReference>
<dbReference type="InterPro" id="IPR050628">
    <property type="entry name" value="SNF2_RAD54_helicase_TF"/>
</dbReference>
<evidence type="ECO:0000256" key="17">
    <source>
        <dbReference type="SAM" id="MobiDB-lite"/>
    </source>
</evidence>
<evidence type="ECO:0000256" key="4">
    <source>
        <dbReference type="ARBA" id="ARBA00022553"/>
    </source>
</evidence>
<dbReference type="GO" id="GO:0005737">
    <property type="term" value="C:cytoplasm"/>
    <property type="evidence" value="ECO:0007669"/>
    <property type="project" value="UniProtKB-ARBA"/>
</dbReference>
<feature type="compositionally biased region" description="Acidic residues" evidence="17">
    <location>
        <begin position="347"/>
        <end position="356"/>
    </location>
</feature>
<dbReference type="PROSITE" id="PS51194">
    <property type="entry name" value="HELICASE_CTER"/>
    <property type="match status" value="1"/>
</dbReference>
<feature type="domain" description="Helicase ATP-binding" evidence="18">
    <location>
        <begin position="832"/>
        <end position="1058"/>
    </location>
</feature>
<feature type="coiled-coil region" evidence="16">
    <location>
        <begin position="661"/>
        <end position="700"/>
    </location>
</feature>
<dbReference type="GO" id="GO:0005524">
    <property type="term" value="F:ATP binding"/>
    <property type="evidence" value="ECO:0007669"/>
    <property type="project" value="UniProtKB-KW"/>
</dbReference>
<evidence type="ECO:0000313" key="21">
    <source>
        <dbReference type="Proteomes" id="UP001487740"/>
    </source>
</evidence>
<keyword evidence="16" id="KW-0175">Coiled coil</keyword>
<dbReference type="InterPro" id="IPR027417">
    <property type="entry name" value="P-loop_NTPase"/>
</dbReference>
<feature type="compositionally biased region" description="Polar residues" evidence="17">
    <location>
        <begin position="416"/>
        <end position="432"/>
    </location>
</feature>
<keyword evidence="10" id="KW-0238">DNA-binding</keyword>
<dbReference type="SUPFAM" id="SSF52540">
    <property type="entry name" value="P-loop containing nucleoside triphosphate hydrolases"/>
    <property type="match status" value="2"/>
</dbReference>
<reference evidence="20 21" key="1">
    <citation type="submission" date="2023-03" db="EMBL/GenBank/DDBJ databases">
        <title>High-quality genome of Scylla paramamosain provides insights in environmental adaptation.</title>
        <authorList>
            <person name="Zhang L."/>
        </authorList>
    </citation>
    <scope>NUCLEOTIDE SEQUENCE [LARGE SCALE GENOMIC DNA]</scope>
    <source>
        <strain evidence="20">LZ_2023a</strain>
        <tissue evidence="20">Muscle</tissue>
    </source>
</reference>
<sequence>MSRTISSSTKSEKKSLADTAFRDLAVTPFAYGMTGRVALDLFGRGKALHSMSVSDGAEEPRDGGEEGHSHRRSLRGSCHQESHSLADRYVGGDWPAGSSSRKRSKIIGTLSVVHGRSYFDRMESIVDSSFSGAENSPDVIQNSPHIVDVADTPKSHKSRVFSHRQPHLYSNKETLVTVMDSDEDNPDVGKNGKVLDSQLREVYIDSSDSVISASDDDDDDDAKPMHYLPKKPPVSQHTPGVSSHFLPSSGMIRNEDGKVVSSTPTYESQANPEMWNNTSQIIPTDDNLDSPRSSFIQRNPRNIVDVGSDSSPDITKDHRDTFRDWRDSQNVQRTKKNAQSLMKSDTESDDDSDEDIAALPRRTRKAIITSDSEDENDSPIRKERDKAACFSPNTEEEDFELPDLSGRTIHDREKNGTGNLSMDSVKALTNQEKYSHKYKIKKSPSSTSDREVSSHSLSNQSGSLLEASGSSVGNTSGRNLSSFNLADMTAAEIKQKLQEKKRLLPRVDTSLLPDGGARIRNQIQELEAALANLSVENTQIESSLNSSANISGSSGSSDISACSTASKEISTVSPDISQRVMSSDITSLEEKLRKKKMDYQFSNSKLLPDGKEKYYAEIRQLEKEIAKKKGVGMYRYLPQVPENKQLGGSDKPAPLVEDSKLEETKKKLRELQRIYRSSNIRQLEDGGQRLRQRIIDLEKEVMLLEFKNNAKPKPEVILVEPPQPYKQSHVPNRKELKLNTNGSELHPKQHLSQNVLDAMYATDKNFGKYNYGGKVSYARHREMVRVTTDAVESLHDALLSCPDVEVTKEDQPACLKVALMDHQCRGLAWLLWRESQLPPGGILADDMGLGKTLTMISLILRHQELVSEGILADDFSSLKEEQDSGEEDTGGWITKKSGGASRFSLVPSSGTLVVCPASLLGQWEGEVKRHVQRGNLRVLVYHGNARDRNVNSLAQFDVVITTYQIVAREAFKFCEDKQLKKGKKDDVPKVRAKNQGRLFQIGWNRIILDEAHVVRNHKSKTSQAVCLLRGGRRWALTGTPIQNKELDLFSLVRFLRATPFDEYTCWKHQVANNTAQGRQRMSLLVKVLLLRRTKDQVDLQTGKKIVDLPKKTVVHHELSLTQEEREVYDRIFTYSRSALVEYMKSNEEKEKEKAAKWSDASNLATKPPNKEDEAKYTPTLGGGALVSGNVKAHHLLVLLLRLRQICCHPSLISKMVNEESVETDELVSDEHSEVDQDLIAHMSTLNISENESEKESTDVLTTANPVFKDTSKSSKIKCLVDELKQLRSSGSRDKVIVVSQWTSMLEIVGKHLQEAEIRHQYITGKTLVKDRAAIVEDFNLNPRGPRVMLLSLATGGVGLNLVGANHLFMLDMHWNPQMEAQACDRIYRVGQTKPVTIHRFIVENTVEKKIIELQEKKLQLADGILSGAKHKTSNKLTLEDMKTLFNVT</sequence>
<feature type="compositionally biased region" description="Basic and acidic residues" evidence="17">
    <location>
        <begin position="58"/>
        <end position="68"/>
    </location>
</feature>
<evidence type="ECO:0000256" key="11">
    <source>
        <dbReference type="ARBA" id="ARBA00023163"/>
    </source>
</evidence>
<evidence type="ECO:0000256" key="16">
    <source>
        <dbReference type="SAM" id="Coils"/>
    </source>
</evidence>
<dbReference type="GO" id="GO:0004386">
    <property type="term" value="F:helicase activity"/>
    <property type="evidence" value="ECO:0007669"/>
    <property type="project" value="UniProtKB-KW"/>
</dbReference>
<keyword evidence="8" id="KW-0067">ATP-binding</keyword>
<evidence type="ECO:0000256" key="1">
    <source>
        <dbReference type="ARBA" id="ARBA00004123"/>
    </source>
</evidence>
<keyword evidence="21" id="KW-1185">Reference proteome</keyword>
<keyword evidence="4" id="KW-0597">Phosphoprotein</keyword>
<dbReference type="GO" id="GO:0003677">
    <property type="term" value="F:DNA binding"/>
    <property type="evidence" value="ECO:0007669"/>
    <property type="project" value="UniProtKB-KW"/>
</dbReference>
<feature type="region of interest" description="Disordered" evidence="17">
    <location>
        <begin position="1151"/>
        <end position="1175"/>
    </location>
</feature>
<organism evidence="20 21">
    <name type="scientific">Scylla paramamosain</name>
    <name type="common">Mud crab</name>
    <dbReference type="NCBI Taxonomy" id="85552"/>
    <lineage>
        <taxon>Eukaryota</taxon>
        <taxon>Metazoa</taxon>
        <taxon>Ecdysozoa</taxon>
        <taxon>Arthropoda</taxon>
        <taxon>Crustacea</taxon>
        <taxon>Multicrustacea</taxon>
        <taxon>Malacostraca</taxon>
        <taxon>Eumalacostraca</taxon>
        <taxon>Eucarida</taxon>
        <taxon>Decapoda</taxon>
        <taxon>Pleocyemata</taxon>
        <taxon>Brachyura</taxon>
        <taxon>Eubrachyura</taxon>
        <taxon>Portunoidea</taxon>
        <taxon>Portunidae</taxon>
        <taxon>Portuninae</taxon>
        <taxon>Scylla</taxon>
    </lineage>
</organism>
<dbReference type="Pfam" id="PF00271">
    <property type="entry name" value="Helicase_C"/>
    <property type="match status" value="1"/>
</dbReference>
<evidence type="ECO:0000256" key="6">
    <source>
        <dbReference type="ARBA" id="ARBA00022801"/>
    </source>
</evidence>
<dbReference type="Gene3D" id="3.40.50.300">
    <property type="entry name" value="P-loop containing nucleotide triphosphate hydrolases"/>
    <property type="match status" value="1"/>
</dbReference>
<dbReference type="SMART" id="SM00490">
    <property type="entry name" value="HELICc"/>
    <property type="match status" value="1"/>
</dbReference>
<evidence type="ECO:0000313" key="20">
    <source>
        <dbReference type="EMBL" id="KAK8402335.1"/>
    </source>
</evidence>
<dbReference type="InterPro" id="IPR014001">
    <property type="entry name" value="Helicase_ATP-bd"/>
</dbReference>
<dbReference type="EMBL" id="JARAKH010000007">
    <property type="protein sequence ID" value="KAK8402335.1"/>
    <property type="molecule type" value="Genomic_DNA"/>
</dbReference>
<dbReference type="Pfam" id="PF00176">
    <property type="entry name" value="SNF2-rel_dom"/>
    <property type="match status" value="1"/>
</dbReference>
<evidence type="ECO:0000256" key="7">
    <source>
        <dbReference type="ARBA" id="ARBA00022806"/>
    </source>
</evidence>
<dbReference type="InterPro" id="IPR000330">
    <property type="entry name" value="SNF2_N"/>
</dbReference>
<evidence type="ECO:0000256" key="12">
    <source>
        <dbReference type="ARBA" id="ARBA00023242"/>
    </source>
</evidence>
<dbReference type="PANTHER" id="PTHR45626:SF50">
    <property type="entry name" value="TRANSCRIPTION TERMINATION FACTOR 2"/>
    <property type="match status" value="1"/>
</dbReference>
<dbReference type="Proteomes" id="UP001487740">
    <property type="component" value="Unassembled WGS sequence"/>
</dbReference>
<dbReference type="PANTHER" id="PTHR45626">
    <property type="entry name" value="TRANSCRIPTION TERMINATION FACTOR 2-RELATED"/>
    <property type="match status" value="1"/>
</dbReference>
<protein>
    <recommendedName>
        <fullName evidence="13">Transcription termination factor 2</fullName>
    </recommendedName>
    <alternativeName>
        <fullName evidence="15">RNA polymerase II termination factor</fullName>
    </alternativeName>
    <alternativeName>
        <fullName evidence="14">Transcription release factor 2</fullName>
    </alternativeName>
</protein>
<keyword evidence="9" id="KW-0805">Transcription regulation</keyword>
<keyword evidence="5" id="KW-0547">Nucleotide-binding</keyword>
<feature type="region of interest" description="Disordered" evidence="17">
    <location>
        <begin position="206"/>
        <end position="474"/>
    </location>
</feature>
<feature type="domain" description="Helicase C-terminal" evidence="19">
    <location>
        <begin position="1275"/>
        <end position="1432"/>
    </location>
</feature>
<evidence type="ECO:0000256" key="5">
    <source>
        <dbReference type="ARBA" id="ARBA00022741"/>
    </source>
</evidence>
<feature type="compositionally biased region" description="Polar residues" evidence="17">
    <location>
        <begin position="290"/>
        <end position="300"/>
    </location>
</feature>
<keyword evidence="11" id="KW-0804">Transcription</keyword>
<evidence type="ECO:0000259" key="18">
    <source>
        <dbReference type="PROSITE" id="PS51192"/>
    </source>
</evidence>
<dbReference type="FunFam" id="3.40.50.10810:FF:000043">
    <property type="entry name" value="Transcription termination factor 2"/>
    <property type="match status" value="1"/>
</dbReference>
<proteinExistence type="inferred from homology"/>
<keyword evidence="7" id="KW-0347">Helicase</keyword>
<name>A0AAW0URE9_SCYPA</name>
<evidence type="ECO:0000256" key="9">
    <source>
        <dbReference type="ARBA" id="ARBA00023015"/>
    </source>
</evidence>
<feature type="compositionally biased region" description="Polar residues" evidence="17">
    <location>
        <begin position="260"/>
        <end position="282"/>
    </location>
</feature>
<keyword evidence="3" id="KW-0806">Transcription termination</keyword>
<evidence type="ECO:0000256" key="10">
    <source>
        <dbReference type="ARBA" id="ARBA00023125"/>
    </source>
</evidence>
<evidence type="ECO:0000259" key="19">
    <source>
        <dbReference type="PROSITE" id="PS51194"/>
    </source>
</evidence>
<dbReference type="PROSITE" id="PS51192">
    <property type="entry name" value="HELICASE_ATP_BIND_1"/>
    <property type="match status" value="1"/>
</dbReference>
<feature type="compositionally biased region" description="Polar residues" evidence="17">
    <location>
        <begin position="328"/>
        <end position="343"/>
    </location>
</feature>
<dbReference type="GO" id="GO:0008094">
    <property type="term" value="F:ATP-dependent activity, acting on DNA"/>
    <property type="evidence" value="ECO:0007669"/>
    <property type="project" value="UniProtKB-ARBA"/>
</dbReference>
<evidence type="ECO:0000256" key="3">
    <source>
        <dbReference type="ARBA" id="ARBA00022472"/>
    </source>
</evidence>
<evidence type="ECO:0000256" key="15">
    <source>
        <dbReference type="ARBA" id="ARBA00082628"/>
    </source>
</evidence>
<gene>
    <name evidence="20" type="ORF">O3P69_000626</name>
</gene>
<dbReference type="InterPro" id="IPR001650">
    <property type="entry name" value="Helicase_C-like"/>
</dbReference>
<keyword evidence="6" id="KW-0378">Hydrolase</keyword>
<feature type="compositionally biased region" description="Basic and acidic residues" evidence="17">
    <location>
        <begin position="314"/>
        <end position="327"/>
    </location>
</feature>
<feature type="region of interest" description="Disordered" evidence="17">
    <location>
        <begin position="51"/>
        <end position="80"/>
    </location>
</feature>
<keyword evidence="12" id="KW-0539">Nucleus</keyword>
<accession>A0AAW0URE9</accession>
<evidence type="ECO:0000256" key="8">
    <source>
        <dbReference type="ARBA" id="ARBA00022840"/>
    </source>
</evidence>
<dbReference type="GO" id="GO:0005634">
    <property type="term" value="C:nucleus"/>
    <property type="evidence" value="ECO:0007669"/>
    <property type="project" value="UniProtKB-SubCell"/>
</dbReference>
<evidence type="ECO:0000256" key="2">
    <source>
        <dbReference type="ARBA" id="ARBA00007025"/>
    </source>
</evidence>
<dbReference type="GO" id="GO:0006281">
    <property type="term" value="P:DNA repair"/>
    <property type="evidence" value="ECO:0007669"/>
    <property type="project" value="TreeGrafter"/>
</dbReference>
<comment type="subcellular location">
    <subcellularLocation>
        <location evidence="1">Nucleus</location>
    </subcellularLocation>
</comment>
<dbReference type="Gene3D" id="3.40.50.10810">
    <property type="entry name" value="Tandem AAA-ATPase domain"/>
    <property type="match status" value="1"/>
</dbReference>
<feature type="compositionally biased region" description="Basic and acidic residues" evidence="17">
    <location>
        <begin position="378"/>
        <end position="387"/>
    </location>
</feature>
<dbReference type="SMART" id="SM00487">
    <property type="entry name" value="DEXDc"/>
    <property type="match status" value="1"/>
</dbReference>
<dbReference type="CDD" id="cd18793">
    <property type="entry name" value="SF2_C_SNF"/>
    <property type="match status" value="1"/>
</dbReference>
<feature type="compositionally biased region" description="Low complexity" evidence="17">
    <location>
        <begin position="454"/>
        <end position="465"/>
    </location>
</feature>
<dbReference type="GO" id="GO:0016787">
    <property type="term" value="F:hydrolase activity"/>
    <property type="evidence" value="ECO:0007669"/>
    <property type="project" value="UniProtKB-KW"/>
</dbReference>
<comment type="caution">
    <text evidence="20">The sequence shown here is derived from an EMBL/GenBank/DDBJ whole genome shotgun (WGS) entry which is preliminary data.</text>
</comment>
<evidence type="ECO:0000256" key="14">
    <source>
        <dbReference type="ARBA" id="ARBA00079067"/>
    </source>
</evidence>
<evidence type="ECO:0000256" key="13">
    <source>
        <dbReference type="ARBA" id="ARBA00070113"/>
    </source>
</evidence>
<dbReference type="InterPro" id="IPR049730">
    <property type="entry name" value="SNF2/RAD54-like_C"/>
</dbReference>
<feature type="coiled-coil region" evidence="16">
    <location>
        <begin position="516"/>
        <end position="543"/>
    </location>
</feature>
<comment type="similarity">
    <text evidence="2">Belongs to the SNF2/RAD54 helicase family.</text>
</comment>